<dbReference type="EMBL" id="AEEI01000034">
    <property type="protein sequence ID" value="EFM02039.1"/>
    <property type="molecule type" value="Genomic_DNA"/>
</dbReference>
<evidence type="ECO:0000313" key="10">
    <source>
        <dbReference type="EMBL" id="EFM02039.1"/>
    </source>
</evidence>
<evidence type="ECO:0000256" key="3">
    <source>
        <dbReference type="ARBA" id="ARBA00022598"/>
    </source>
</evidence>
<protein>
    <recommendedName>
        <fullName evidence="8">tRNA(Ile)-lysidine synthase</fullName>
        <ecNumber evidence="8">6.3.4.19</ecNumber>
    </recommendedName>
    <alternativeName>
        <fullName evidence="8">tRNA(Ile)-2-lysyl-cytidine synthase</fullName>
    </alternativeName>
    <alternativeName>
        <fullName evidence="8">tRNA(Ile)-lysidine synthetase</fullName>
    </alternativeName>
</protein>
<keyword evidence="3 8" id="KW-0436">Ligase</keyword>
<evidence type="ECO:0000256" key="4">
    <source>
        <dbReference type="ARBA" id="ARBA00022694"/>
    </source>
</evidence>
<comment type="subcellular location">
    <subcellularLocation>
        <location evidence="1 8">Cytoplasm</location>
    </subcellularLocation>
</comment>
<dbReference type="InterPro" id="IPR012795">
    <property type="entry name" value="tRNA_Ile_lys_synt_N"/>
</dbReference>
<keyword evidence="11" id="KW-1185">Reference proteome</keyword>
<dbReference type="RefSeq" id="WP_006948971.1">
    <property type="nucleotide sequence ID" value="NZ_BAJI01000021.1"/>
</dbReference>
<comment type="caution">
    <text evidence="10">The sequence shown here is derived from an EMBL/GenBank/DDBJ whole genome shotgun (WGS) entry which is preliminary data.</text>
</comment>
<evidence type="ECO:0000256" key="2">
    <source>
        <dbReference type="ARBA" id="ARBA00022490"/>
    </source>
</evidence>
<comment type="similarity">
    <text evidence="8">Belongs to the tRNA(Ile)-lysidine synthase family.</text>
</comment>
<feature type="binding site" evidence="8">
    <location>
        <begin position="27"/>
        <end position="32"/>
    </location>
    <ligand>
        <name>ATP</name>
        <dbReference type="ChEBI" id="CHEBI:30616"/>
    </ligand>
</feature>
<evidence type="ECO:0000256" key="1">
    <source>
        <dbReference type="ARBA" id="ARBA00004496"/>
    </source>
</evidence>
<dbReference type="InterPro" id="IPR014729">
    <property type="entry name" value="Rossmann-like_a/b/a_fold"/>
</dbReference>
<keyword evidence="2 8" id="KW-0963">Cytoplasm</keyword>
<dbReference type="CDD" id="cd01992">
    <property type="entry name" value="TilS_N"/>
    <property type="match status" value="1"/>
</dbReference>
<evidence type="ECO:0000259" key="9">
    <source>
        <dbReference type="SMART" id="SM00977"/>
    </source>
</evidence>
<sequence>MFSKTVSNYIAIHRLLQKEGKYLVALSGGADSVALLFLLNRLHYHLEAVHCNFKLRGEEADRDEAFCQKLCRSLNIPFHTVHFDTSSYARLHGISIEMAARELRYNYFESLRKDLSCDGICIAHHRDDIVETMLINLVRGTGLHGLQGILPRNGFILRPLLCVGRMEIEQYLRDIGQTYITDSTNLVADVVRNKIRLNIIPLLKDINPAACESMAKTAFYVSEAIKVTEAALQKATQRVCTMPHTLSIPRLLEEPSPEYLLFFILQQYGFRSAQIEDIYTHLHASPGKEWLSATHRLLIDRDRLLLQETEKEVSKPLKIPEEGTYVYRKNVRFSFQTIQTNPGTPVIRDPLWACLDADEVQFPLFIRCTAEGDRFVPFGMKGSKLVSDFMTDRKMTRFEKREQLVVTDASGRIIWLVGQRIDNRYRISSETINTLLIRYMTDEM</sequence>
<dbReference type="GO" id="GO:0006400">
    <property type="term" value="P:tRNA modification"/>
    <property type="evidence" value="ECO:0007669"/>
    <property type="project" value="UniProtKB-UniRule"/>
</dbReference>
<dbReference type="OrthoDB" id="9807403at2"/>
<comment type="function">
    <text evidence="8">Ligates lysine onto the cytidine present at position 34 of the AUA codon-specific tRNA(Ile) that contains the anticodon CAU, in an ATP-dependent manner. Cytidine is converted to lysidine, thus changing the amino acid specificity of the tRNA from methionine to isoleucine.</text>
</comment>
<name>E0NS76_9BACT</name>
<dbReference type="AlphaFoldDB" id="E0NS76"/>
<accession>E0NS76</accession>
<reference evidence="10" key="1">
    <citation type="submission" date="2010-07" db="EMBL/GenBank/DDBJ databases">
        <authorList>
            <person name="Muzny D."/>
            <person name="Qin X."/>
            <person name="Deng J."/>
            <person name="Jiang H."/>
            <person name="Liu Y."/>
            <person name="Qu J."/>
            <person name="Song X.-Z."/>
            <person name="Zhang L."/>
            <person name="Thornton R."/>
            <person name="Coyle M."/>
            <person name="Francisco L."/>
            <person name="Jackson L."/>
            <person name="Javaid M."/>
            <person name="Korchina V."/>
            <person name="Kovar C."/>
            <person name="Mata R."/>
            <person name="Mathew T."/>
            <person name="Ngo R."/>
            <person name="Nguyen L."/>
            <person name="Nguyen N."/>
            <person name="Okwuonu G."/>
            <person name="Ongeri F."/>
            <person name="Pham C."/>
            <person name="Simmons D."/>
            <person name="Wilczek-Boney K."/>
            <person name="Hale W."/>
            <person name="Jakkamsetti A."/>
            <person name="Pham P."/>
            <person name="Ruth R."/>
            <person name="San Lucas F."/>
            <person name="Warren J."/>
            <person name="Zhang J."/>
            <person name="Zhao Z."/>
            <person name="Zhou C."/>
            <person name="Zhu D."/>
            <person name="Lee S."/>
            <person name="Bess C."/>
            <person name="Blankenburg K."/>
            <person name="Forbes L."/>
            <person name="Fu Q."/>
            <person name="Gubbala S."/>
            <person name="Hirani K."/>
            <person name="Jayaseelan J.C."/>
            <person name="Lara F."/>
            <person name="Munidasa M."/>
            <person name="Palculict T."/>
            <person name="Patil S."/>
            <person name="Pu L.-L."/>
            <person name="Saada N."/>
            <person name="Tang L."/>
            <person name="Weissenberger G."/>
            <person name="Zhu Y."/>
            <person name="Hemphill L."/>
            <person name="Shang Y."/>
            <person name="Youmans B."/>
            <person name="Ayvaz T."/>
            <person name="Ross M."/>
            <person name="Santibanez J."/>
            <person name="Aqrawi P."/>
            <person name="Gross S."/>
            <person name="Joshi V."/>
            <person name="Fowler G."/>
            <person name="Nazareth L."/>
            <person name="Reid J."/>
            <person name="Worley K."/>
            <person name="Petrosino J."/>
            <person name="Highlander S."/>
            <person name="Gibbs R."/>
        </authorList>
    </citation>
    <scope>NUCLEOTIDE SEQUENCE [LARGE SCALE GENOMIC DNA]</scope>
    <source>
        <strain evidence="10">DSM 16973</strain>
    </source>
</reference>
<dbReference type="STRING" id="862515.HMPREF0658_1027"/>
<dbReference type="SUPFAM" id="SSF52402">
    <property type="entry name" value="Adenine nucleotide alpha hydrolases-like"/>
    <property type="match status" value="1"/>
</dbReference>
<dbReference type="Proteomes" id="UP000004394">
    <property type="component" value="Unassembled WGS sequence"/>
</dbReference>
<keyword evidence="6 8" id="KW-0067">ATP-binding</keyword>
<comment type="domain">
    <text evidence="8">The N-terminal region contains the highly conserved SGGXDS motif, predicted to be a P-loop motif involved in ATP binding.</text>
</comment>
<dbReference type="InterPro" id="IPR012796">
    <property type="entry name" value="Lysidine-tRNA-synth_C"/>
</dbReference>
<dbReference type="PANTHER" id="PTHR43033:SF1">
    <property type="entry name" value="TRNA(ILE)-LYSIDINE SYNTHASE-RELATED"/>
    <property type="match status" value="1"/>
</dbReference>
<dbReference type="eggNOG" id="COG0037">
    <property type="taxonomic scope" value="Bacteria"/>
</dbReference>
<dbReference type="InterPro" id="IPR012094">
    <property type="entry name" value="tRNA_Ile_lys_synt"/>
</dbReference>
<dbReference type="GO" id="GO:0032267">
    <property type="term" value="F:tRNA(Ile)-lysidine synthase activity"/>
    <property type="evidence" value="ECO:0007669"/>
    <property type="project" value="UniProtKB-EC"/>
</dbReference>
<dbReference type="EC" id="6.3.4.19" evidence="8"/>
<dbReference type="InterPro" id="IPR011063">
    <property type="entry name" value="TilS/TtcA_N"/>
</dbReference>
<dbReference type="HAMAP" id="MF_01161">
    <property type="entry name" value="tRNA_Ile_lys_synt"/>
    <property type="match status" value="1"/>
</dbReference>
<evidence type="ECO:0000256" key="8">
    <source>
        <dbReference type="HAMAP-Rule" id="MF_01161"/>
    </source>
</evidence>
<dbReference type="Gene3D" id="3.40.50.620">
    <property type="entry name" value="HUPs"/>
    <property type="match status" value="1"/>
</dbReference>
<proteinExistence type="inferred from homology"/>
<dbReference type="GO" id="GO:0005737">
    <property type="term" value="C:cytoplasm"/>
    <property type="evidence" value="ECO:0007669"/>
    <property type="project" value="UniProtKB-SubCell"/>
</dbReference>
<dbReference type="SMART" id="SM00977">
    <property type="entry name" value="TilS_C"/>
    <property type="match status" value="1"/>
</dbReference>
<keyword evidence="4 8" id="KW-0819">tRNA processing</keyword>
<dbReference type="SUPFAM" id="SSF56037">
    <property type="entry name" value="PheT/TilS domain"/>
    <property type="match status" value="1"/>
</dbReference>
<gene>
    <name evidence="8 10" type="primary">tilS</name>
    <name evidence="10" type="ORF">HMPREF0658_1027</name>
</gene>
<dbReference type="NCBIfam" id="TIGR02433">
    <property type="entry name" value="lysidine_TilS_C"/>
    <property type="match status" value="1"/>
</dbReference>
<dbReference type="Pfam" id="PF01171">
    <property type="entry name" value="ATP_bind_3"/>
    <property type="match status" value="1"/>
</dbReference>
<organism evidence="10 11">
    <name type="scientific">Hoylesella marshii DSM 16973 = JCM 13450</name>
    <dbReference type="NCBI Taxonomy" id="862515"/>
    <lineage>
        <taxon>Bacteria</taxon>
        <taxon>Pseudomonadati</taxon>
        <taxon>Bacteroidota</taxon>
        <taxon>Bacteroidia</taxon>
        <taxon>Bacteroidales</taxon>
        <taxon>Prevotellaceae</taxon>
        <taxon>Hoylesella</taxon>
    </lineage>
</organism>
<dbReference type="PANTHER" id="PTHR43033">
    <property type="entry name" value="TRNA(ILE)-LYSIDINE SYNTHASE-RELATED"/>
    <property type="match status" value="1"/>
</dbReference>
<evidence type="ECO:0000256" key="6">
    <source>
        <dbReference type="ARBA" id="ARBA00022840"/>
    </source>
</evidence>
<keyword evidence="5 8" id="KW-0547">Nucleotide-binding</keyword>
<evidence type="ECO:0000313" key="11">
    <source>
        <dbReference type="Proteomes" id="UP000004394"/>
    </source>
</evidence>
<evidence type="ECO:0000256" key="5">
    <source>
        <dbReference type="ARBA" id="ARBA00022741"/>
    </source>
</evidence>
<dbReference type="HOGENOM" id="CLU_018869_0_1_10"/>
<comment type="catalytic activity">
    <reaction evidence="7 8">
        <text>cytidine(34) in tRNA(Ile2) + L-lysine + ATP = lysidine(34) in tRNA(Ile2) + AMP + diphosphate + H(+)</text>
        <dbReference type="Rhea" id="RHEA:43744"/>
        <dbReference type="Rhea" id="RHEA-COMP:10625"/>
        <dbReference type="Rhea" id="RHEA-COMP:10670"/>
        <dbReference type="ChEBI" id="CHEBI:15378"/>
        <dbReference type="ChEBI" id="CHEBI:30616"/>
        <dbReference type="ChEBI" id="CHEBI:32551"/>
        <dbReference type="ChEBI" id="CHEBI:33019"/>
        <dbReference type="ChEBI" id="CHEBI:82748"/>
        <dbReference type="ChEBI" id="CHEBI:83665"/>
        <dbReference type="ChEBI" id="CHEBI:456215"/>
        <dbReference type="EC" id="6.3.4.19"/>
    </reaction>
</comment>
<feature type="domain" description="Lysidine-tRNA(Ile) synthetase C-terminal" evidence="9">
    <location>
        <begin position="364"/>
        <end position="437"/>
    </location>
</feature>
<evidence type="ECO:0000256" key="7">
    <source>
        <dbReference type="ARBA" id="ARBA00048539"/>
    </source>
</evidence>
<dbReference type="NCBIfam" id="TIGR02432">
    <property type="entry name" value="lysidine_TilS_N"/>
    <property type="match status" value="1"/>
</dbReference>
<dbReference type="GO" id="GO:0005524">
    <property type="term" value="F:ATP binding"/>
    <property type="evidence" value="ECO:0007669"/>
    <property type="project" value="UniProtKB-UniRule"/>
</dbReference>